<dbReference type="SMART" id="SM00825">
    <property type="entry name" value="PKS_KS"/>
    <property type="match status" value="1"/>
</dbReference>
<gene>
    <name evidence="15" type="ORF">D7004_04070</name>
</gene>
<dbReference type="InterPro" id="IPR014031">
    <property type="entry name" value="Ketoacyl_synth_C"/>
</dbReference>
<evidence type="ECO:0000256" key="13">
    <source>
        <dbReference type="RuleBase" id="RU003694"/>
    </source>
</evidence>
<dbReference type="RefSeq" id="WP_123204603.1">
    <property type="nucleotide sequence ID" value="NZ_RBEE01000005.1"/>
</dbReference>
<evidence type="ECO:0000256" key="9">
    <source>
        <dbReference type="ARBA" id="ARBA00041620"/>
    </source>
</evidence>
<comment type="similarity">
    <text evidence="2 13">Belongs to the thiolase-like superfamily. Beta-ketoacyl-ACP synthases family.</text>
</comment>
<dbReference type="InterPro" id="IPR016039">
    <property type="entry name" value="Thiolase-like"/>
</dbReference>
<keyword evidence="6 13" id="KW-0808">Transferase</keyword>
<dbReference type="Pfam" id="PF00109">
    <property type="entry name" value="ketoacyl-synt"/>
    <property type="match status" value="1"/>
</dbReference>
<dbReference type="PROSITE" id="PS52004">
    <property type="entry name" value="KS3_2"/>
    <property type="match status" value="1"/>
</dbReference>
<keyword evidence="16" id="KW-1185">Reference proteome</keyword>
<comment type="catalytic activity">
    <reaction evidence="12">
        <text>a fatty acyl-[ACP] + malonyl-[ACP] + H(+) = a 3-oxoacyl-[ACP] + holo-[ACP] + CO2</text>
        <dbReference type="Rhea" id="RHEA:22836"/>
        <dbReference type="Rhea" id="RHEA-COMP:9623"/>
        <dbReference type="Rhea" id="RHEA-COMP:9685"/>
        <dbReference type="Rhea" id="RHEA-COMP:9916"/>
        <dbReference type="Rhea" id="RHEA-COMP:14125"/>
        <dbReference type="ChEBI" id="CHEBI:15378"/>
        <dbReference type="ChEBI" id="CHEBI:16526"/>
        <dbReference type="ChEBI" id="CHEBI:64479"/>
        <dbReference type="ChEBI" id="CHEBI:78449"/>
        <dbReference type="ChEBI" id="CHEBI:78776"/>
        <dbReference type="ChEBI" id="CHEBI:138651"/>
        <dbReference type="EC" id="2.3.1.41"/>
    </reaction>
    <physiologicalReaction direction="left-to-right" evidence="12">
        <dbReference type="Rhea" id="RHEA:22837"/>
    </physiologicalReaction>
</comment>
<protein>
    <recommendedName>
        <fullName evidence="8">3-oxoacyl-[acyl-carrier-protein] synthase 1</fullName>
        <ecNumber evidence="4">2.3.1.41</ecNumber>
    </recommendedName>
    <alternativeName>
        <fullName evidence="9">3-oxoacyl-[acyl-carrier-protein] synthase I</fullName>
    </alternativeName>
    <alternativeName>
        <fullName evidence="10">Beta-ketoacyl-ACP synthase I</fullName>
    </alternativeName>
</protein>
<dbReference type="AlphaFoldDB" id="A0A3N0BZR7"/>
<comment type="caution">
    <text evidence="15">The sequence shown here is derived from an EMBL/GenBank/DDBJ whole genome shotgun (WGS) entry which is preliminary data.</text>
</comment>
<dbReference type="GO" id="GO:0004315">
    <property type="term" value="F:3-oxoacyl-[acyl-carrier-protein] synthase activity"/>
    <property type="evidence" value="ECO:0007669"/>
    <property type="project" value="UniProtKB-EC"/>
</dbReference>
<keyword evidence="5" id="KW-0963">Cytoplasm</keyword>
<dbReference type="InterPro" id="IPR014030">
    <property type="entry name" value="Ketoacyl_synth_N"/>
</dbReference>
<evidence type="ECO:0000313" key="15">
    <source>
        <dbReference type="EMBL" id="RNL55494.1"/>
    </source>
</evidence>
<evidence type="ECO:0000256" key="3">
    <source>
        <dbReference type="ARBA" id="ARBA00011738"/>
    </source>
</evidence>
<dbReference type="EC" id="2.3.1.41" evidence="4"/>
<evidence type="ECO:0000256" key="5">
    <source>
        <dbReference type="ARBA" id="ARBA00022490"/>
    </source>
</evidence>
<dbReference type="SUPFAM" id="SSF53901">
    <property type="entry name" value="Thiolase-like"/>
    <property type="match status" value="2"/>
</dbReference>
<dbReference type="Proteomes" id="UP000274046">
    <property type="component" value="Unassembled WGS sequence"/>
</dbReference>
<dbReference type="EMBL" id="RBEE01000005">
    <property type="protein sequence ID" value="RNL55494.1"/>
    <property type="molecule type" value="Genomic_DNA"/>
</dbReference>
<comment type="subcellular location">
    <subcellularLocation>
        <location evidence="1">Cytoplasm</location>
    </subcellularLocation>
</comment>
<sequence>MNNRVVITGLGICAPNGTTISDFTDSIKNGISGITHQPDLEALGFSCQIAGKPPISEERIAQYFTPLELRNLNSTGIIYGVIAGLDAWKDAGLERSSDDSPDWDSGTIFGTGTSGIDKFRWAINKIDDMEIRKLGSSVVIQTMASGVSAFISGKLGFGNQVSTNSSACATGAESLLLAYERIKSGQAKRMLAGSTSDSGPYIWGGFDAMKVCTFKHNNEPEKGSRPMSLTASGFVPGSGAGAFVLESLDSALARNAKIYAEVLGGHLNSGGQRGLGTMTAPNPVSVQRCIQQALENANIKASEIDVINGHLTATTKDALEIENWKIALGSTAENFPYINSLKGMIGHCISAAGSIECVASVLELEHGFIFPNINCEDLNPEITALINENRIPQTLIEKKIDILAKASFGFGDINVCVILKKI</sequence>
<dbReference type="Pfam" id="PF02801">
    <property type="entry name" value="Ketoacyl-synt_C"/>
    <property type="match status" value="1"/>
</dbReference>
<proteinExistence type="inferred from homology"/>
<evidence type="ECO:0000256" key="8">
    <source>
        <dbReference type="ARBA" id="ARBA00039450"/>
    </source>
</evidence>
<dbReference type="PANTHER" id="PTHR11712">
    <property type="entry name" value="POLYKETIDE SYNTHASE-RELATED"/>
    <property type="match status" value="1"/>
</dbReference>
<evidence type="ECO:0000256" key="7">
    <source>
        <dbReference type="ARBA" id="ARBA00023315"/>
    </source>
</evidence>
<dbReference type="GO" id="GO:0006633">
    <property type="term" value="P:fatty acid biosynthetic process"/>
    <property type="evidence" value="ECO:0007669"/>
    <property type="project" value="TreeGrafter"/>
</dbReference>
<name>A0A3N0BZR7_9SPHI</name>
<reference evidence="15 16" key="1">
    <citation type="submission" date="2018-10" db="EMBL/GenBank/DDBJ databases">
        <title>Genome sequencing of Pedobacter jejuensis TNB23.</title>
        <authorList>
            <person name="Cho Y.-J."/>
            <person name="Cho A."/>
            <person name="Kim O.-S."/>
        </authorList>
    </citation>
    <scope>NUCLEOTIDE SEQUENCE [LARGE SCALE GENOMIC DNA]</scope>
    <source>
        <strain evidence="15 16">TNB23</strain>
    </source>
</reference>
<dbReference type="InterPro" id="IPR020841">
    <property type="entry name" value="PKS_Beta-ketoAc_synthase_dom"/>
</dbReference>
<comment type="catalytic activity">
    <reaction evidence="11">
        <text>(3Z)-decenoyl-[ACP] + malonyl-[ACP] + H(+) = 3-oxo-(5Z)-dodecenoyl-[ACP] + holo-[ACP] + CO2</text>
        <dbReference type="Rhea" id="RHEA:54940"/>
        <dbReference type="Rhea" id="RHEA-COMP:9623"/>
        <dbReference type="Rhea" id="RHEA-COMP:9685"/>
        <dbReference type="Rhea" id="RHEA-COMP:9927"/>
        <dbReference type="Rhea" id="RHEA-COMP:14042"/>
        <dbReference type="ChEBI" id="CHEBI:15378"/>
        <dbReference type="ChEBI" id="CHEBI:16526"/>
        <dbReference type="ChEBI" id="CHEBI:64479"/>
        <dbReference type="ChEBI" id="CHEBI:78449"/>
        <dbReference type="ChEBI" id="CHEBI:78798"/>
        <dbReference type="ChEBI" id="CHEBI:138410"/>
    </reaction>
    <physiologicalReaction direction="left-to-right" evidence="11">
        <dbReference type="Rhea" id="RHEA:54941"/>
    </physiologicalReaction>
</comment>
<organism evidence="15 16">
    <name type="scientific">Pedobacter jejuensis</name>
    <dbReference type="NCBI Taxonomy" id="1268550"/>
    <lineage>
        <taxon>Bacteria</taxon>
        <taxon>Pseudomonadati</taxon>
        <taxon>Bacteroidota</taxon>
        <taxon>Sphingobacteriia</taxon>
        <taxon>Sphingobacteriales</taxon>
        <taxon>Sphingobacteriaceae</taxon>
        <taxon>Pedobacter</taxon>
    </lineage>
</organism>
<evidence type="ECO:0000256" key="10">
    <source>
        <dbReference type="ARBA" id="ARBA00042143"/>
    </source>
</evidence>
<dbReference type="PANTHER" id="PTHR11712:SF306">
    <property type="entry name" value="3-OXOACYL-[ACYL-CARRIER-PROTEIN] SYNTHASE 1"/>
    <property type="match status" value="1"/>
</dbReference>
<evidence type="ECO:0000256" key="6">
    <source>
        <dbReference type="ARBA" id="ARBA00022679"/>
    </source>
</evidence>
<dbReference type="InterPro" id="IPR000794">
    <property type="entry name" value="Beta-ketoacyl_synthase"/>
</dbReference>
<evidence type="ECO:0000256" key="11">
    <source>
        <dbReference type="ARBA" id="ARBA00048121"/>
    </source>
</evidence>
<evidence type="ECO:0000256" key="2">
    <source>
        <dbReference type="ARBA" id="ARBA00008467"/>
    </source>
</evidence>
<comment type="subunit">
    <text evidence="3">Homodimer.</text>
</comment>
<dbReference type="OrthoDB" id="9808669at2"/>
<keyword evidence="7" id="KW-0012">Acyltransferase</keyword>
<evidence type="ECO:0000256" key="1">
    <source>
        <dbReference type="ARBA" id="ARBA00004496"/>
    </source>
</evidence>
<dbReference type="CDD" id="cd00834">
    <property type="entry name" value="KAS_I_II"/>
    <property type="match status" value="1"/>
</dbReference>
<evidence type="ECO:0000259" key="14">
    <source>
        <dbReference type="PROSITE" id="PS52004"/>
    </source>
</evidence>
<dbReference type="GO" id="GO:0005829">
    <property type="term" value="C:cytosol"/>
    <property type="evidence" value="ECO:0007669"/>
    <property type="project" value="TreeGrafter"/>
</dbReference>
<evidence type="ECO:0000256" key="12">
    <source>
        <dbReference type="ARBA" id="ARBA00048506"/>
    </source>
</evidence>
<evidence type="ECO:0000256" key="4">
    <source>
        <dbReference type="ARBA" id="ARBA00013191"/>
    </source>
</evidence>
<feature type="domain" description="Ketosynthase family 3 (KS3)" evidence="14">
    <location>
        <begin position="2"/>
        <end position="421"/>
    </location>
</feature>
<evidence type="ECO:0000313" key="16">
    <source>
        <dbReference type="Proteomes" id="UP000274046"/>
    </source>
</evidence>
<accession>A0A3N0BZR7</accession>
<dbReference type="Gene3D" id="3.40.47.10">
    <property type="match status" value="2"/>
</dbReference>